<proteinExistence type="predicted"/>
<dbReference type="InterPro" id="IPR008906">
    <property type="entry name" value="HATC_C_dom"/>
</dbReference>
<dbReference type="VEuPathDB" id="FungiDB:RhiirFUN_003239"/>
<protein>
    <recommendedName>
        <fullName evidence="2">HAT C-terminal dimerisation domain-containing protein</fullName>
    </recommendedName>
</protein>
<evidence type="ECO:0000313" key="3">
    <source>
        <dbReference type="EMBL" id="ERZ97978.1"/>
    </source>
</evidence>
<feature type="compositionally biased region" description="Acidic residues" evidence="1">
    <location>
        <begin position="239"/>
        <end position="287"/>
    </location>
</feature>
<dbReference type="HOGENOM" id="CLU_886086_0_0_1"/>
<dbReference type="SUPFAM" id="SSF48371">
    <property type="entry name" value="ARM repeat"/>
    <property type="match status" value="1"/>
</dbReference>
<reference evidence="3" key="1">
    <citation type="submission" date="2013-07" db="EMBL/GenBank/DDBJ databases">
        <title>The genome of an arbuscular mycorrhizal fungus provides insights into the evolution of the oldest plant symbiosis.</title>
        <authorList>
            <consortium name="DOE Joint Genome Institute"/>
            <person name="Tisserant E."/>
            <person name="Malbreil M."/>
            <person name="Kuo A."/>
            <person name="Kohler A."/>
            <person name="Symeonidi A."/>
            <person name="Balestrini R."/>
            <person name="Charron P."/>
            <person name="Duensing N."/>
            <person name="Frei-dit-Frey N."/>
            <person name="Gianinazzi-Pearson V."/>
            <person name="Gilbert B."/>
            <person name="Handa Y."/>
            <person name="Hijri M."/>
            <person name="Kaul R."/>
            <person name="Kawaguchi M."/>
            <person name="Krajinski F."/>
            <person name="Lammers P."/>
            <person name="Lapierre D."/>
            <person name="Masclaux F.G."/>
            <person name="Murat C."/>
            <person name="Morin E."/>
            <person name="Ndikumana S."/>
            <person name="Pagni M."/>
            <person name="Petitpierre D."/>
            <person name="Requena N."/>
            <person name="Rosikiewicz P."/>
            <person name="Riley R."/>
            <person name="Saito K."/>
            <person name="San Clemente H."/>
            <person name="Shapiro H."/>
            <person name="van Tuinen D."/>
            <person name="Becard G."/>
            <person name="Bonfante P."/>
            <person name="Paszkowski U."/>
            <person name="Shachar-Hill Y."/>
            <person name="Young J.P."/>
            <person name="Sanders I.R."/>
            <person name="Henrissat B."/>
            <person name="Rensing S.A."/>
            <person name="Grigoriev I.V."/>
            <person name="Corradi N."/>
            <person name="Roux C."/>
            <person name="Martin F."/>
        </authorList>
    </citation>
    <scope>NUCLEOTIDE SEQUENCE</scope>
    <source>
        <strain evidence="3">DAOM 197198</strain>
    </source>
</reference>
<evidence type="ECO:0000259" key="2">
    <source>
        <dbReference type="Pfam" id="PF05699"/>
    </source>
</evidence>
<dbReference type="AlphaFoldDB" id="U9SPW4"/>
<dbReference type="EMBL" id="KI299137">
    <property type="protein sequence ID" value="ERZ97978.1"/>
    <property type="molecule type" value="Genomic_DNA"/>
</dbReference>
<sequence length="382" mass="43860">MVNETPEKLNVEAVNTLLGPVKSVVKSLEFKTTTLADCFVELIKLTQKIKSLPPVSDYDFKYQCVKLFNKRWQEFDIQLYLLAYLLHPHYRGIGLRSTILRNVYILTMKIWIDMGGGELSSADLISQIQSFYLKKEEYNIPYSASRGDVLTWWILYNSVHSEENHIQKLALKILAITPHNAGCERVFSVLGWFANQRRSRLKVEKLEAMAKLHTHYITNAQKELKYAYVALSEANASDGLDEDEGNDFFDDDDDDDDGDGDDGDNDYDDGDDNNNNDDDDDDDDEESSHDSNIPNQRDTEIEKWVNINDLELKKLLNIEVNVVIEPHPLPVINHGSNVFDVEATVDRILGIDTISNWKLTLKTGSDWELEYEFGLELRIRDE</sequence>
<feature type="domain" description="HAT C-terminal dimerisation" evidence="2">
    <location>
        <begin position="145"/>
        <end position="210"/>
    </location>
</feature>
<gene>
    <name evidence="3" type="ORF">GLOINDRAFT_11009</name>
</gene>
<dbReference type="SUPFAM" id="SSF53098">
    <property type="entry name" value="Ribonuclease H-like"/>
    <property type="match status" value="1"/>
</dbReference>
<name>U9SPW4_RHIID</name>
<feature type="region of interest" description="Disordered" evidence="1">
    <location>
        <begin position="237"/>
        <end position="297"/>
    </location>
</feature>
<organism evidence="3">
    <name type="scientific">Rhizophagus irregularis (strain DAOM 181602 / DAOM 197198 / MUCL 43194)</name>
    <name type="common">Arbuscular mycorrhizal fungus</name>
    <name type="synonym">Glomus intraradices</name>
    <dbReference type="NCBI Taxonomy" id="747089"/>
    <lineage>
        <taxon>Eukaryota</taxon>
        <taxon>Fungi</taxon>
        <taxon>Fungi incertae sedis</taxon>
        <taxon>Mucoromycota</taxon>
        <taxon>Glomeromycotina</taxon>
        <taxon>Glomeromycetes</taxon>
        <taxon>Glomerales</taxon>
        <taxon>Glomeraceae</taxon>
        <taxon>Rhizophagus</taxon>
    </lineage>
</organism>
<dbReference type="InterPro" id="IPR012337">
    <property type="entry name" value="RNaseH-like_sf"/>
</dbReference>
<dbReference type="Pfam" id="PF05699">
    <property type="entry name" value="Dimer_Tnp_hAT"/>
    <property type="match status" value="1"/>
</dbReference>
<accession>U9SPW4</accession>
<dbReference type="GO" id="GO:0046983">
    <property type="term" value="F:protein dimerization activity"/>
    <property type="evidence" value="ECO:0007669"/>
    <property type="project" value="InterPro"/>
</dbReference>
<dbReference type="eggNOG" id="ENOG502T1S6">
    <property type="taxonomic scope" value="Eukaryota"/>
</dbReference>
<evidence type="ECO:0000256" key="1">
    <source>
        <dbReference type="SAM" id="MobiDB-lite"/>
    </source>
</evidence>
<dbReference type="InterPro" id="IPR016024">
    <property type="entry name" value="ARM-type_fold"/>
</dbReference>